<evidence type="ECO:0000256" key="3">
    <source>
        <dbReference type="PIRSR" id="PIRSR001434-2"/>
    </source>
</evidence>
<feature type="modified residue" description="N6-(pyridoxal phosphate)lysine" evidence="3">
    <location>
        <position position="212"/>
    </location>
</feature>
<evidence type="ECO:0000313" key="6">
    <source>
        <dbReference type="Proteomes" id="UP000305647"/>
    </source>
</evidence>
<protein>
    <submittedName>
        <fullName evidence="5">PLP-dependent transferase</fullName>
    </submittedName>
</protein>
<dbReference type="FunFam" id="3.40.640.10:FF:000072">
    <property type="entry name" value="Putative cystathionine beta-lyase"/>
    <property type="match status" value="1"/>
</dbReference>
<dbReference type="Gene3D" id="3.40.640.10">
    <property type="entry name" value="Type I PLP-dependent aspartate aminotransferase-like (Major domain)"/>
    <property type="match status" value="1"/>
</dbReference>
<comment type="caution">
    <text evidence="5">The sequence shown here is derived from an EMBL/GenBank/DDBJ whole genome shotgun (WGS) entry which is preliminary data.</text>
</comment>
<dbReference type="Pfam" id="PF01053">
    <property type="entry name" value="Cys_Met_Meta_PP"/>
    <property type="match status" value="1"/>
</dbReference>
<dbReference type="EMBL" id="SPRO01000106">
    <property type="protein sequence ID" value="TIC22892.1"/>
    <property type="molecule type" value="Genomic_DNA"/>
</dbReference>
<reference evidence="5 6" key="1">
    <citation type="submission" date="2019-03" db="EMBL/GenBank/DDBJ databases">
        <title>Sequencing 25 genomes of Wallemia mellicola.</title>
        <authorList>
            <person name="Gostincar C."/>
        </authorList>
    </citation>
    <scope>NUCLEOTIDE SEQUENCE [LARGE SCALE GENOMIC DNA]</scope>
    <source>
        <strain evidence="5 6">EXF-8738</strain>
    </source>
</reference>
<comment type="similarity">
    <text evidence="4">Belongs to the trans-sulfuration enzymes family.</text>
</comment>
<evidence type="ECO:0000313" key="5">
    <source>
        <dbReference type="EMBL" id="TIC22892.1"/>
    </source>
</evidence>
<dbReference type="Proteomes" id="UP000305647">
    <property type="component" value="Unassembled WGS sequence"/>
</dbReference>
<dbReference type="GO" id="GO:0016846">
    <property type="term" value="F:carbon-sulfur lyase activity"/>
    <property type="evidence" value="ECO:0007669"/>
    <property type="project" value="TreeGrafter"/>
</dbReference>
<dbReference type="InterPro" id="IPR015422">
    <property type="entry name" value="PyrdxlP-dep_Trfase_small"/>
</dbReference>
<keyword evidence="5" id="KW-0808">Transferase</keyword>
<comment type="cofactor">
    <cofactor evidence="1 4">
        <name>pyridoxal 5'-phosphate</name>
        <dbReference type="ChEBI" id="CHEBI:597326"/>
    </cofactor>
</comment>
<dbReference type="PROSITE" id="PS00868">
    <property type="entry name" value="CYS_MET_METAB_PP"/>
    <property type="match status" value="1"/>
</dbReference>
<dbReference type="InterPro" id="IPR015421">
    <property type="entry name" value="PyrdxlP-dep_Trfase_major"/>
</dbReference>
<dbReference type="GO" id="GO:0016740">
    <property type="term" value="F:transferase activity"/>
    <property type="evidence" value="ECO:0007669"/>
    <property type="project" value="UniProtKB-KW"/>
</dbReference>
<evidence type="ECO:0000256" key="2">
    <source>
        <dbReference type="ARBA" id="ARBA00022898"/>
    </source>
</evidence>
<dbReference type="PANTHER" id="PTHR11808">
    <property type="entry name" value="TRANS-SULFURATION ENZYME FAMILY MEMBER"/>
    <property type="match status" value="1"/>
</dbReference>
<dbReference type="InterPro" id="IPR015424">
    <property type="entry name" value="PyrdxlP-dep_Trfase"/>
</dbReference>
<dbReference type="AlphaFoldDB" id="A0A4T0MLI6"/>
<sequence length="398" mass="44032">MIEKADILTQSNHADQKLAISTDVAPPIHTSTTFRFPDNPDELIPVAELEEPQLGSTDPVPFVYSREFAPNATRLEAILSSICKGHALVYASGLAAFHALLVRLNPKVLALPLGKGYHGIHEVAHIHQRIAGTKIVDSFDTATWDKAGLGKGDVIHIESPINPSGESYDIAYWANLAHARGALITIDSTLGPPGLQNPFDHGADFVMHSGTKYVGGHSDLLCGILVTQASMDGWKAWHQLQQERLALGNVIGNLESWLGIRSVRTMDLRVKRQSQTASELVNWLAHDNNDSNVIRKVLEKVQHSSLQAEDKEWLEKQMPGGFPTIFIIWMKSEAIAKALPSKLRYFQHATSLGGVESLIEWRTLSDDRIDRRILRISCGIEHVEDLKSDLLQAFQSFV</sequence>
<dbReference type="GO" id="GO:0030170">
    <property type="term" value="F:pyridoxal phosphate binding"/>
    <property type="evidence" value="ECO:0007669"/>
    <property type="project" value="InterPro"/>
</dbReference>
<proteinExistence type="inferred from homology"/>
<dbReference type="PANTHER" id="PTHR11808:SF35">
    <property type="entry name" value="CYSTATHIONINE GAMMA-SYNTHASE (AFU_ORTHOLOGUE AFUA_7G01590)"/>
    <property type="match status" value="1"/>
</dbReference>
<dbReference type="GO" id="GO:0005737">
    <property type="term" value="C:cytoplasm"/>
    <property type="evidence" value="ECO:0007669"/>
    <property type="project" value="TreeGrafter"/>
</dbReference>
<dbReference type="GO" id="GO:0019346">
    <property type="term" value="P:transsulfuration"/>
    <property type="evidence" value="ECO:0007669"/>
    <property type="project" value="InterPro"/>
</dbReference>
<dbReference type="PIRSF" id="PIRSF001434">
    <property type="entry name" value="CGS"/>
    <property type="match status" value="1"/>
</dbReference>
<gene>
    <name evidence="5" type="ORF">E3Q10_04407</name>
</gene>
<dbReference type="InterPro" id="IPR054542">
    <property type="entry name" value="Cys_met_metab_PP"/>
</dbReference>
<accession>A0A4T0MLI6</accession>
<name>A0A4T0MLI6_9BASI</name>
<dbReference type="Gene3D" id="3.90.1150.10">
    <property type="entry name" value="Aspartate Aminotransferase, domain 1"/>
    <property type="match status" value="1"/>
</dbReference>
<dbReference type="InterPro" id="IPR000277">
    <property type="entry name" value="Cys/Met-Metab_PyrdxlP-dep_enz"/>
</dbReference>
<dbReference type="FunFam" id="3.90.1150.10:FF:000066">
    <property type="entry name" value="Putative cystathionine beta-lyase"/>
    <property type="match status" value="1"/>
</dbReference>
<dbReference type="SUPFAM" id="SSF53383">
    <property type="entry name" value="PLP-dependent transferases"/>
    <property type="match status" value="1"/>
</dbReference>
<organism evidence="5 6">
    <name type="scientific">Wallemia mellicola</name>
    <dbReference type="NCBI Taxonomy" id="1708541"/>
    <lineage>
        <taxon>Eukaryota</taxon>
        <taxon>Fungi</taxon>
        <taxon>Dikarya</taxon>
        <taxon>Basidiomycota</taxon>
        <taxon>Wallemiomycotina</taxon>
        <taxon>Wallemiomycetes</taxon>
        <taxon>Wallemiales</taxon>
        <taxon>Wallemiaceae</taxon>
        <taxon>Wallemia</taxon>
    </lineage>
</organism>
<keyword evidence="2 3" id="KW-0663">Pyridoxal phosphate</keyword>
<evidence type="ECO:0000256" key="4">
    <source>
        <dbReference type="RuleBase" id="RU362118"/>
    </source>
</evidence>
<evidence type="ECO:0000256" key="1">
    <source>
        <dbReference type="ARBA" id="ARBA00001933"/>
    </source>
</evidence>